<dbReference type="InterPro" id="IPR017441">
    <property type="entry name" value="Protein_kinase_ATP_BS"/>
</dbReference>
<comment type="cofactor">
    <cofactor evidence="2">
        <name>Mg(2+)</name>
        <dbReference type="ChEBI" id="CHEBI:18420"/>
    </cofactor>
</comment>
<keyword evidence="23" id="KW-1185">Reference proteome</keyword>
<dbReference type="Gene3D" id="2.10.60.10">
    <property type="entry name" value="CD59"/>
    <property type="match status" value="1"/>
</dbReference>
<evidence type="ECO:0000256" key="3">
    <source>
        <dbReference type="ARBA" id="ARBA00004479"/>
    </source>
</evidence>
<name>A0AA89C0I3_PINIB</name>
<dbReference type="InterPro" id="IPR011009">
    <property type="entry name" value="Kinase-like_dom_sf"/>
</dbReference>
<evidence type="ECO:0000313" key="22">
    <source>
        <dbReference type="EMBL" id="KAK3089577.1"/>
    </source>
</evidence>
<reference evidence="22" key="1">
    <citation type="submission" date="2019-08" db="EMBL/GenBank/DDBJ databases">
        <title>The improved chromosome-level genome for the pearl oyster Pinctada fucata martensii using PacBio sequencing and Hi-C.</title>
        <authorList>
            <person name="Zheng Z."/>
        </authorList>
    </citation>
    <scope>NUCLEOTIDE SEQUENCE</scope>
    <source>
        <strain evidence="22">ZZ-2019</strain>
        <tissue evidence="22">Adductor muscle</tissue>
    </source>
</reference>
<dbReference type="InterPro" id="IPR001245">
    <property type="entry name" value="Ser-Thr/Tyr_kinase_cat_dom"/>
</dbReference>
<dbReference type="GO" id="GO:0005886">
    <property type="term" value="C:plasma membrane"/>
    <property type="evidence" value="ECO:0007669"/>
    <property type="project" value="TreeGrafter"/>
</dbReference>
<dbReference type="Gene3D" id="3.30.200.20">
    <property type="entry name" value="Phosphorylase Kinase, domain 1"/>
    <property type="match status" value="1"/>
</dbReference>
<accession>A0AA89C0I3</accession>
<dbReference type="InterPro" id="IPR000719">
    <property type="entry name" value="Prot_kinase_dom"/>
</dbReference>
<dbReference type="InterPro" id="IPR000333">
    <property type="entry name" value="TGFB_receptor"/>
</dbReference>
<evidence type="ECO:0000256" key="13">
    <source>
        <dbReference type="ARBA" id="ARBA00022840"/>
    </source>
</evidence>
<keyword evidence="13 18" id="KW-0067">ATP-binding</keyword>
<keyword evidence="17" id="KW-0675">Receptor</keyword>
<dbReference type="InterPro" id="IPR008271">
    <property type="entry name" value="Ser/Thr_kinase_AS"/>
</dbReference>
<keyword evidence="6" id="KW-0723">Serine/threonine-protein kinase</keyword>
<dbReference type="PROSITE" id="PS51256">
    <property type="entry name" value="GS"/>
    <property type="match status" value="1"/>
</dbReference>
<dbReference type="EMBL" id="VSWD01000010">
    <property type="protein sequence ID" value="KAK3089577.1"/>
    <property type="molecule type" value="Genomic_DNA"/>
</dbReference>
<evidence type="ECO:0000256" key="5">
    <source>
        <dbReference type="ARBA" id="ARBA00012401"/>
    </source>
</evidence>
<dbReference type="SUPFAM" id="SSF57302">
    <property type="entry name" value="Snake toxin-like"/>
    <property type="match status" value="1"/>
</dbReference>
<dbReference type="PROSITE" id="PS00108">
    <property type="entry name" value="PROTEIN_KINASE_ST"/>
    <property type="match status" value="1"/>
</dbReference>
<evidence type="ECO:0000256" key="10">
    <source>
        <dbReference type="ARBA" id="ARBA00022729"/>
    </source>
</evidence>
<dbReference type="CDD" id="cd23532">
    <property type="entry name" value="TFP_LU_ECD_BMPR1"/>
    <property type="match status" value="1"/>
</dbReference>
<proteinExistence type="inferred from homology"/>
<evidence type="ECO:0000259" key="21">
    <source>
        <dbReference type="PROSITE" id="PS51256"/>
    </source>
</evidence>
<sequence>MFEILRSPSGRSEKHFQKSTLNFLSHWRGGSSMILCKCDPCHETAINNTCVAKHQCFTGIRVTFELGFKEEIWTWGCLSKETESILQCKGHLVPSIIAQTVECCDDEDYCNVHLHPEYIERSTTPMPEEKGSSPDVDLTNLALIVSVSVSVMVLIIVITVLCLKYRKKNKKESFLREEPDQSDSFISDSLRGLIEQSSGCGSGMPFLVQRTIARNISLERSIGKGRYGEVWKGKWREEDVAVKIFITTEESSWFRETELYQTVLLRHDGILGFIASDIKGTGSWTQLFLVTDYHEQGSLYDYLKREILDVEDILKLAHTAACGLCHLHTEIFGTKGKPAMAHRDIKSKNILVKKDGSCCIADLGLAVRYISESNEVDIAHNTRQGTKRYMAPEVLDETLNKSHFEAYRQADIYSFGLVLWEITRRCISNGVVEEHQLPYQDMVPSDPSFEEMRKIVCVEKLRPDFPIRWFSNEYLKTMSKLMGECWSHNPQARLTALRVKKTLGRMIQVLNKQTKLEEPDKISEQLLTEVIKPGES</sequence>
<feature type="transmembrane region" description="Helical" evidence="19">
    <location>
        <begin position="141"/>
        <end position="163"/>
    </location>
</feature>
<feature type="binding site" evidence="18">
    <location>
        <position position="243"/>
    </location>
    <ligand>
        <name>ATP</name>
        <dbReference type="ChEBI" id="CHEBI:30616"/>
    </ligand>
</feature>
<evidence type="ECO:0000256" key="11">
    <source>
        <dbReference type="ARBA" id="ARBA00022741"/>
    </source>
</evidence>
<evidence type="ECO:0000256" key="17">
    <source>
        <dbReference type="ARBA" id="ARBA00023170"/>
    </source>
</evidence>
<evidence type="ECO:0000313" key="23">
    <source>
        <dbReference type="Proteomes" id="UP001186944"/>
    </source>
</evidence>
<keyword evidence="9" id="KW-0479">Metal-binding</keyword>
<dbReference type="AlphaFoldDB" id="A0AA89C0I3"/>
<dbReference type="PROSITE" id="PS50011">
    <property type="entry name" value="PROTEIN_KINASE_DOM"/>
    <property type="match status" value="1"/>
</dbReference>
<dbReference type="PANTHER" id="PTHR23255:SF68">
    <property type="entry name" value="RECEPTOR PROTEIN SERINE_THREONINE KINASE"/>
    <property type="match status" value="1"/>
</dbReference>
<evidence type="ECO:0000256" key="9">
    <source>
        <dbReference type="ARBA" id="ARBA00022723"/>
    </source>
</evidence>
<evidence type="ECO:0000256" key="12">
    <source>
        <dbReference type="ARBA" id="ARBA00022777"/>
    </source>
</evidence>
<dbReference type="CDD" id="cd14144">
    <property type="entry name" value="STKc_BMPR1"/>
    <property type="match status" value="1"/>
</dbReference>
<feature type="domain" description="Protein kinase" evidence="20">
    <location>
        <begin position="216"/>
        <end position="510"/>
    </location>
</feature>
<evidence type="ECO:0000259" key="20">
    <source>
        <dbReference type="PROSITE" id="PS50011"/>
    </source>
</evidence>
<evidence type="ECO:0000256" key="8">
    <source>
        <dbReference type="ARBA" id="ARBA00022692"/>
    </source>
</evidence>
<gene>
    <name evidence="22" type="ORF">FSP39_004775</name>
</gene>
<evidence type="ECO:0000256" key="6">
    <source>
        <dbReference type="ARBA" id="ARBA00022527"/>
    </source>
</evidence>
<dbReference type="Gene3D" id="1.10.510.10">
    <property type="entry name" value="Transferase(Phosphotransferase) domain 1"/>
    <property type="match status" value="1"/>
</dbReference>
<keyword evidence="12" id="KW-0418">Kinase</keyword>
<dbReference type="GO" id="GO:0004675">
    <property type="term" value="F:transmembrane receptor protein serine/threonine kinase activity"/>
    <property type="evidence" value="ECO:0007669"/>
    <property type="project" value="UniProtKB-EC"/>
</dbReference>
<evidence type="ECO:0000256" key="2">
    <source>
        <dbReference type="ARBA" id="ARBA00001946"/>
    </source>
</evidence>
<dbReference type="SUPFAM" id="SSF56112">
    <property type="entry name" value="Protein kinase-like (PK-like)"/>
    <property type="match status" value="1"/>
</dbReference>
<dbReference type="Pfam" id="PF08515">
    <property type="entry name" value="TGF_beta_GS"/>
    <property type="match status" value="1"/>
</dbReference>
<comment type="subcellular location">
    <subcellularLocation>
        <location evidence="3">Membrane</location>
        <topology evidence="3">Single-pass type I membrane protein</topology>
    </subcellularLocation>
</comment>
<evidence type="ECO:0000256" key="19">
    <source>
        <dbReference type="SAM" id="Phobius"/>
    </source>
</evidence>
<dbReference type="InterPro" id="IPR045860">
    <property type="entry name" value="Snake_toxin-like_sf"/>
</dbReference>
<dbReference type="InterPro" id="IPR000472">
    <property type="entry name" value="Activin_recp"/>
</dbReference>
<evidence type="ECO:0000256" key="15">
    <source>
        <dbReference type="ARBA" id="ARBA00022989"/>
    </source>
</evidence>
<dbReference type="GO" id="GO:0043235">
    <property type="term" value="C:receptor complex"/>
    <property type="evidence" value="ECO:0007669"/>
    <property type="project" value="TreeGrafter"/>
</dbReference>
<comment type="cofactor">
    <cofactor evidence="1">
        <name>Mn(2+)</name>
        <dbReference type="ChEBI" id="CHEBI:29035"/>
    </cofactor>
</comment>
<dbReference type="GO" id="GO:0046872">
    <property type="term" value="F:metal ion binding"/>
    <property type="evidence" value="ECO:0007669"/>
    <property type="project" value="UniProtKB-KW"/>
</dbReference>
<dbReference type="Proteomes" id="UP001186944">
    <property type="component" value="Unassembled WGS sequence"/>
</dbReference>
<evidence type="ECO:0000256" key="18">
    <source>
        <dbReference type="PROSITE-ProRule" id="PRU10141"/>
    </source>
</evidence>
<keyword evidence="10" id="KW-0732">Signal</keyword>
<dbReference type="FunFam" id="2.10.60.10:FF:000021">
    <property type="entry name" value="Receptor protein serine/threonine kinase"/>
    <property type="match status" value="1"/>
</dbReference>
<dbReference type="PROSITE" id="PS00107">
    <property type="entry name" value="PROTEIN_KINASE_ATP"/>
    <property type="match status" value="1"/>
</dbReference>
<dbReference type="GO" id="GO:0071363">
    <property type="term" value="P:cellular response to growth factor stimulus"/>
    <property type="evidence" value="ECO:0007669"/>
    <property type="project" value="TreeGrafter"/>
</dbReference>
<evidence type="ECO:0000256" key="16">
    <source>
        <dbReference type="ARBA" id="ARBA00023136"/>
    </source>
</evidence>
<dbReference type="InterPro" id="IPR003605">
    <property type="entry name" value="GS_dom"/>
</dbReference>
<dbReference type="EC" id="2.7.11.30" evidence="5"/>
<dbReference type="FunFam" id="1.10.510.10:FF:000018">
    <property type="entry name" value="Receptor protein serine/threonine kinase"/>
    <property type="match status" value="1"/>
</dbReference>
<keyword evidence="16 19" id="KW-0472">Membrane</keyword>
<keyword evidence="14" id="KW-0460">Magnesium</keyword>
<comment type="similarity">
    <text evidence="4">Belongs to the protein kinase superfamily. TKL Ser/Thr protein kinase family. TGFB receptor subfamily.</text>
</comment>
<dbReference type="Pfam" id="PF07714">
    <property type="entry name" value="PK_Tyr_Ser-Thr"/>
    <property type="match status" value="1"/>
</dbReference>
<dbReference type="Pfam" id="PF01064">
    <property type="entry name" value="Activin_recp"/>
    <property type="match status" value="1"/>
</dbReference>
<keyword evidence="11 18" id="KW-0547">Nucleotide-binding</keyword>
<feature type="domain" description="GS" evidence="21">
    <location>
        <begin position="184"/>
        <end position="215"/>
    </location>
</feature>
<keyword evidence="15 19" id="KW-1133">Transmembrane helix</keyword>
<evidence type="ECO:0000256" key="7">
    <source>
        <dbReference type="ARBA" id="ARBA00022679"/>
    </source>
</evidence>
<keyword evidence="8 19" id="KW-0812">Transmembrane</keyword>
<keyword evidence="7" id="KW-0808">Transferase</keyword>
<evidence type="ECO:0000256" key="1">
    <source>
        <dbReference type="ARBA" id="ARBA00001936"/>
    </source>
</evidence>
<dbReference type="PANTHER" id="PTHR23255">
    <property type="entry name" value="TRANSFORMING GROWTH FACTOR-BETA RECEPTOR TYPE I AND II"/>
    <property type="match status" value="1"/>
</dbReference>
<organism evidence="22 23">
    <name type="scientific">Pinctada imbricata</name>
    <name type="common">Atlantic pearl-oyster</name>
    <name type="synonym">Pinctada martensii</name>
    <dbReference type="NCBI Taxonomy" id="66713"/>
    <lineage>
        <taxon>Eukaryota</taxon>
        <taxon>Metazoa</taxon>
        <taxon>Spiralia</taxon>
        <taxon>Lophotrochozoa</taxon>
        <taxon>Mollusca</taxon>
        <taxon>Bivalvia</taxon>
        <taxon>Autobranchia</taxon>
        <taxon>Pteriomorphia</taxon>
        <taxon>Pterioida</taxon>
        <taxon>Pterioidea</taxon>
        <taxon>Pteriidae</taxon>
        <taxon>Pinctada</taxon>
    </lineage>
</organism>
<evidence type="ECO:0000256" key="4">
    <source>
        <dbReference type="ARBA" id="ARBA00009605"/>
    </source>
</evidence>
<dbReference type="SMART" id="SM00220">
    <property type="entry name" value="S_TKc"/>
    <property type="match status" value="1"/>
</dbReference>
<protein>
    <recommendedName>
        <fullName evidence="5">receptor protein serine/threonine kinase</fullName>
        <ecNumber evidence="5">2.7.11.30</ecNumber>
    </recommendedName>
</protein>
<dbReference type="GO" id="GO:0005524">
    <property type="term" value="F:ATP binding"/>
    <property type="evidence" value="ECO:0007669"/>
    <property type="project" value="UniProtKB-UniRule"/>
</dbReference>
<evidence type="ECO:0000256" key="14">
    <source>
        <dbReference type="ARBA" id="ARBA00022842"/>
    </source>
</evidence>
<dbReference type="SMART" id="SM00467">
    <property type="entry name" value="GS"/>
    <property type="match status" value="1"/>
</dbReference>
<comment type="caution">
    <text evidence="22">The sequence shown here is derived from an EMBL/GenBank/DDBJ whole genome shotgun (WGS) entry which is preliminary data.</text>
</comment>